<dbReference type="EMBL" id="BSOH01000027">
    <property type="protein sequence ID" value="GLR19286.1"/>
    <property type="molecule type" value="Genomic_DNA"/>
</dbReference>
<comment type="caution">
    <text evidence="2">The sequence shown here is derived from an EMBL/GenBank/DDBJ whole genome shotgun (WGS) entry which is preliminary data.</text>
</comment>
<accession>A0AA37WEX2</accession>
<dbReference type="NCBIfam" id="TIGR04183">
    <property type="entry name" value="Por_Secre_tail"/>
    <property type="match status" value="1"/>
</dbReference>
<dbReference type="Pfam" id="PF08757">
    <property type="entry name" value="CotH"/>
    <property type="match status" value="1"/>
</dbReference>
<gene>
    <name evidence="2" type="ORF">GCM10007940_39020</name>
</gene>
<sequence length="535" mass="61640">MTLKNIRNVLLLGGFSIFIFNFSAFAQVNLASSKLPIIIIDTEGQEIQDEPKINCKLKIIHHYGDKLNEITDEGNEYDGIGGIEYRGNYSATLPQKPYGLETRLEDGENNDVSLFGFPEENDWILLANYNDKVFFRNILAFHIFNKMGHYAPRTQLCEVILNDKYEGIYVFTEKIKRDKGRVDINNLKEDENEGDDLTGGYIFKIDYWNNEDSWQSDYTNPLYPNKSVHYVYDTPDYDEITDPQKAYLMDHVSAYEDVLWSQEFADSVQGYKKYIDLNSFIDYLIVNEVARNVDGFKKSRFFHKDKDSKDPLIKAGPIWDFDWAFKNHYYSNGAGWMYKFEGGVDVSPPGWYIRMMKDNAFVEQFRARYFELRENILSEAYLNSFIDSMAVQVEGAQERHYTRWPILGIKVGTPEYGNPPDTYEGEVANFKSWLKTRLEWLDGNMPSVTSGLWAEEKQPISVNVFPSPAADDISLSASVEIKNVSIYDLSGKLVRNISDVGRSELSVDIRGLQGIFFVRTELENGEIMSAKIICK</sequence>
<feature type="domain" description="Secretion system C-terminal sorting" evidence="1">
    <location>
        <begin position="464"/>
        <end position="533"/>
    </location>
</feature>
<dbReference type="RefSeq" id="WP_235292011.1">
    <property type="nucleotide sequence ID" value="NZ_BSOH01000027.1"/>
</dbReference>
<proteinExistence type="predicted"/>
<dbReference type="InterPro" id="IPR026444">
    <property type="entry name" value="Secre_tail"/>
</dbReference>
<dbReference type="InterPro" id="IPR014867">
    <property type="entry name" value="Spore_coat_CotH_CotH2/3/7"/>
</dbReference>
<organism evidence="2 3">
    <name type="scientific">Portibacter lacus</name>
    <dbReference type="NCBI Taxonomy" id="1099794"/>
    <lineage>
        <taxon>Bacteria</taxon>
        <taxon>Pseudomonadati</taxon>
        <taxon>Bacteroidota</taxon>
        <taxon>Saprospiria</taxon>
        <taxon>Saprospirales</taxon>
        <taxon>Haliscomenobacteraceae</taxon>
        <taxon>Portibacter</taxon>
    </lineage>
</organism>
<protein>
    <recommendedName>
        <fullName evidence="1">Secretion system C-terminal sorting domain-containing protein</fullName>
    </recommendedName>
</protein>
<keyword evidence="3" id="KW-1185">Reference proteome</keyword>
<reference evidence="2" key="1">
    <citation type="journal article" date="2014" name="Int. J. Syst. Evol. Microbiol.">
        <title>Complete genome sequence of Corynebacterium casei LMG S-19264T (=DSM 44701T), isolated from a smear-ripened cheese.</title>
        <authorList>
            <consortium name="US DOE Joint Genome Institute (JGI-PGF)"/>
            <person name="Walter F."/>
            <person name="Albersmeier A."/>
            <person name="Kalinowski J."/>
            <person name="Ruckert C."/>
        </authorList>
    </citation>
    <scope>NUCLEOTIDE SEQUENCE</scope>
    <source>
        <strain evidence="2">NBRC 108769</strain>
    </source>
</reference>
<dbReference type="Proteomes" id="UP001156666">
    <property type="component" value="Unassembled WGS sequence"/>
</dbReference>
<dbReference type="PANTHER" id="PTHR40050">
    <property type="entry name" value="INNER SPORE COAT PROTEIN H"/>
    <property type="match status" value="1"/>
</dbReference>
<evidence type="ECO:0000313" key="3">
    <source>
        <dbReference type="Proteomes" id="UP001156666"/>
    </source>
</evidence>
<evidence type="ECO:0000313" key="2">
    <source>
        <dbReference type="EMBL" id="GLR19286.1"/>
    </source>
</evidence>
<evidence type="ECO:0000259" key="1">
    <source>
        <dbReference type="Pfam" id="PF18962"/>
    </source>
</evidence>
<dbReference type="Pfam" id="PF18962">
    <property type="entry name" value="Por_Secre_tail"/>
    <property type="match status" value="1"/>
</dbReference>
<name>A0AA37WEX2_9BACT</name>
<dbReference type="PANTHER" id="PTHR40050:SF1">
    <property type="entry name" value="INNER SPORE COAT PROTEIN H"/>
    <property type="match status" value="1"/>
</dbReference>
<reference evidence="2" key="2">
    <citation type="submission" date="2023-01" db="EMBL/GenBank/DDBJ databases">
        <title>Draft genome sequence of Portibacter lacus strain NBRC 108769.</title>
        <authorList>
            <person name="Sun Q."/>
            <person name="Mori K."/>
        </authorList>
    </citation>
    <scope>NUCLEOTIDE SEQUENCE</scope>
    <source>
        <strain evidence="2">NBRC 108769</strain>
    </source>
</reference>
<dbReference type="AlphaFoldDB" id="A0AA37WEX2"/>